<evidence type="ECO:0000313" key="4">
    <source>
        <dbReference type="EMBL" id="OEU17960.1"/>
    </source>
</evidence>
<dbReference type="KEGG" id="fcy:FRACYDRAFT_268833"/>
<feature type="region of interest" description="Disordered" evidence="1">
    <location>
        <begin position="214"/>
        <end position="234"/>
    </location>
</feature>
<dbReference type="InParanoid" id="A0A1E7FIF5"/>
<feature type="signal peptide" evidence="2">
    <location>
        <begin position="1"/>
        <end position="22"/>
    </location>
</feature>
<keyword evidence="2" id="KW-0732">Signal</keyword>
<dbReference type="InterPro" id="IPR000782">
    <property type="entry name" value="FAS1_domain"/>
</dbReference>
<dbReference type="Gene3D" id="2.30.180.10">
    <property type="entry name" value="FAS1 domain"/>
    <property type="match status" value="1"/>
</dbReference>
<keyword evidence="5" id="KW-1185">Reference proteome</keyword>
<feature type="domain" description="FAS1" evidence="3">
    <location>
        <begin position="66"/>
        <end position="208"/>
    </location>
</feature>
<organism evidence="4 5">
    <name type="scientific">Fragilariopsis cylindrus CCMP1102</name>
    <dbReference type="NCBI Taxonomy" id="635003"/>
    <lineage>
        <taxon>Eukaryota</taxon>
        <taxon>Sar</taxon>
        <taxon>Stramenopiles</taxon>
        <taxon>Ochrophyta</taxon>
        <taxon>Bacillariophyta</taxon>
        <taxon>Bacillariophyceae</taxon>
        <taxon>Bacillariophycidae</taxon>
        <taxon>Bacillariales</taxon>
        <taxon>Bacillariaceae</taxon>
        <taxon>Fragilariopsis</taxon>
    </lineage>
</organism>
<sequence>MKFCLSALIVALSASVGSSSNAFDISALSSNDSAVEGRQLAPEPELPCEGENCKCGDKNGEFVPSTFTVAQAACGLPDFSILCDALNFAGLFDALNGPDSELTVWAPTNAAFLLLPESTRELLFSEEGKELLTEILLLHVATPALTLKDLECGEIVDTLGQDTKTECLFTAGGTRGFQLGLANGDVKPEILGETVMCNGNLFILDKVMIPGGPGDTFSSSSKSGKADKKKKGKK</sequence>
<dbReference type="PROSITE" id="PS50213">
    <property type="entry name" value="FAS1"/>
    <property type="match status" value="1"/>
</dbReference>
<feature type="chain" id="PRO_5009193119" evidence="2">
    <location>
        <begin position="23"/>
        <end position="234"/>
    </location>
</feature>
<dbReference type="OrthoDB" id="7700931at2759"/>
<evidence type="ECO:0000313" key="5">
    <source>
        <dbReference type="Proteomes" id="UP000095751"/>
    </source>
</evidence>
<dbReference type="EMBL" id="KV784357">
    <property type="protein sequence ID" value="OEU17960.1"/>
    <property type="molecule type" value="Genomic_DNA"/>
</dbReference>
<evidence type="ECO:0000256" key="2">
    <source>
        <dbReference type="SAM" id="SignalP"/>
    </source>
</evidence>
<dbReference type="AlphaFoldDB" id="A0A1E7FIF5"/>
<gene>
    <name evidence="4" type="ORF">FRACYDRAFT_268833</name>
</gene>
<dbReference type="InterPro" id="IPR036378">
    <property type="entry name" value="FAS1_dom_sf"/>
</dbReference>
<dbReference type="Pfam" id="PF02469">
    <property type="entry name" value="Fasciclin"/>
    <property type="match status" value="1"/>
</dbReference>
<reference evidence="4 5" key="1">
    <citation type="submission" date="2016-09" db="EMBL/GenBank/DDBJ databases">
        <title>Extensive genetic diversity and differential bi-allelic expression allows diatom success in the polar Southern Ocean.</title>
        <authorList>
            <consortium name="DOE Joint Genome Institute"/>
            <person name="Mock T."/>
            <person name="Otillar R.P."/>
            <person name="Strauss J."/>
            <person name="Dupont C."/>
            <person name="Frickenhaus S."/>
            <person name="Maumus F."/>
            <person name="Mcmullan M."/>
            <person name="Sanges R."/>
            <person name="Schmutz J."/>
            <person name="Toseland A."/>
            <person name="Valas R."/>
            <person name="Veluchamy A."/>
            <person name="Ward B.J."/>
            <person name="Allen A."/>
            <person name="Barry K."/>
            <person name="Falciatore A."/>
            <person name="Ferrante M."/>
            <person name="Fortunato A.E."/>
            <person name="Gloeckner G."/>
            <person name="Gruber A."/>
            <person name="Hipkin R."/>
            <person name="Janech M."/>
            <person name="Kroth P."/>
            <person name="Leese F."/>
            <person name="Lindquist E."/>
            <person name="Lyon B.R."/>
            <person name="Martin J."/>
            <person name="Mayer C."/>
            <person name="Parker M."/>
            <person name="Quesneville H."/>
            <person name="Raymond J."/>
            <person name="Uhlig C."/>
            <person name="Valentin K.U."/>
            <person name="Worden A.Z."/>
            <person name="Armbrust E.V."/>
            <person name="Bowler C."/>
            <person name="Green B."/>
            <person name="Moulton V."/>
            <person name="Van Oosterhout C."/>
            <person name="Grigoriev I."/>
        </authorList>
    </citation>
    <scope>NUCLEOTIDE SEQUENCE [LARGE SCALE GENOMIC DNA]</scope>
    <source>
        <strain evidence="4 5">CCMP1102</strain>
    </source>
</reference>
<dbReference type="SUPFAM" id="SSF82153">
    <property type="entry name" value="FAS1 domain"/>
    <property type="match status" value="1"/>
</dbReference>
<protein>
    <submittedName>
        <fullName evidence="4">FAS1 domain-containing protein</fullName>
    </submittedName>
</protein>
<accession>A0A1E7FIF5</accession>
<evidence type="ECO:0000256" key="1">
    <source>
        <dbReference type="SAM" id="MobiDB-lite"/>
    </source>
</evidence>
<proteinExistence type="predicted"/>
<dbReference type="Proteomes" id="UP000095751">
    <property type="component" value="Unassembled WGS sequence"/>
</dbReference>
<dbReference type="SMART" id="SM00554">
    <property type="entry name" value="FAS1"/>
    <property type="match status" value="1"/>
</dbReference>
<evidence type="ECO:0000259" key="3">
    <source>
        <dbReference type="PROSITE" id="PS50213"/>
    </source>
</evidence>
<name>A0A1E7FIF5_9STRA</name>